<dbReference type="Proteomes" id="UP000826722">
    <property type="component" value="Chromosome"/>
</dbReference>
<gene>
    <name evidence="2" type="ORF">ZMTM_24660</name>
</gene>
<dbReference type="RefSeq" id="WP_221764221.1">
    <property type="nucleotide sequence ID" value="NZ_AP024110.1"/>
</dbReference>
<sequence length="126" mass="13377">MKRTTIFTAISLIFSLNAVAGETNQPLANQQLNRDLVVAVTEPGVGASDTAWLLANQAISGQNVPVLLVLKQETREDTLASLKLRATDLPALVFLDSNGNVLSRVIRAAPAEKLIVKTNAASVSLN</sequence>
<proteinExistence type="predicted"/>
<feature type="signal peptide" evidence="1">
    <location>
        <begin position="1"/>
        <end position="20"/>
    </location>
</feature>
<reference evidence="2" key="1">
    <citation type="journal article" date="2021" name="Arch. Microbiol.">
        <title>Methyloradius palustris gen. nov., sp. nov., a methanol-oxidizing bacterium isolated from snow.</title>
        <authorList>
            <person name="Miyadera T."/>
            <person name="Kojima H."/>
            <person name="Fukui M."/>
        </authorList>
    </citation>
    <scope>NUCLEOTIDE SEQUENCE</scope>
    <source>
        <strain evidence="2">Zm11</strain>
    </source>
</reference>
<protein>
    <submittedName>
        <fullName evidence="2">Uncharacterized protein</fullName>
    </submittedName>
</protein>
<evidence type="ECO:0000256" key="1">
    <source>
        <dbReference type="SAM" id="SignalP"/>
    </source>
</evidence>
<keyword evidence="1" id="KW-0732">Signal</keyword>
<dbReference type="EMBL" id="AP024110">
    <property type="protein sequence ID" value="BCM26207.1"/>
    <property type="molecule type" value="Genomic_DNA"/>
</dbReference>
<name>A0A8D5G1M3_9PROT</name>
<evidence type="ECO:0000313" key="3">
    <source>
        <dbReference type="Proteomes" id="UP000826722"/>
    </source>
</evidence>
<organism evidence="2 3">
    <name type="scientific">Methyloradius palustris</name>
    <dbReference type="NCBI Taxonomy" id="2778876"/>
    <lineage>
        <taxon>Bacteria</taxon>
        <taxon>Pseudomonadati</taxon>
        <taxon>Pseudomonadota</taxon>
        <taxon>Betaproteobacteria</taxon>
        <taxon>Nitrosomonadales</taxon>
        <taxon>Methylophilaceae</taxon>
        <taxon>Methyloradius</taxon>
    </lineage>
</organism>
<evidence type="ECO:0000313" key="2">
    <source>
        <dbReference type="EMBL" id="BCM26207.1"/>
    </source>
</evidence>
<dbReference type="KEGG" id="mpau:ZMTM_24660"/>
<dbReference type="AlphaFoldDB" id="A0A8D5G1M3"/>
<feature type="chain" id="PRO_5034359435" evidence="1">
    <location>
        <begin position="21"/>
        <end position="126"/>
    </location>
</feature>
<keyword evidence="3" id="KW-1185">Reference proteome</keyword>
<accession>A0A8D5G1M3</accession>